<dbReference type="InterPro" id="IPR009057">
    <property type="entry name" value="Homeodomain-like_sf"/>
</dbReference>
<keyword evidence="4" id="KW-1133">Transmembrane helix</keyword>
<feature type="transmembrane region" description="Helical" evidence="4">
    <location>
        <begin position="187"/>
        <end position="207"/>
    </location>
</feature>
<name>A0ABP1EYJ9_9FLAO</name>
<evidence type="ECO:0000256" key="1">
    <source>
        <dbReference type="ARBA" id="ARBA00023015"/>
    </source>
</evidence>
<feature type="transmembrane region" description="Helical" evidence="4">
    <location>
        <begin position="117"/>
        <end position="134"/>
    </location>
</feature>
<evidence type="ECO:0000259" key="5">
    <source>
        <dbReference type="PROSITE" id="PS01124"/>
    </source>
</evidence>
<dbReference type="Pfam" id="PF12833">
    <property type="entry name" value="HTH_18"/>
    <property type="match status" value="1"/>
</dbReference>
<dbReference type="RefSeq" id="WP_348715545.1">
    <property type="nucleotide sequence ID" value="NZ_CAXJIO010000011.1"/>
</dbReference>
<keyword evidence="2" id="KW-0238">DNA-binding</keyword>
<feature type="transmembrane region" description="Helical" evidence="4">
    <location>
        <begin position="12"/>
        <end position="32"/>
    </location>
</feature>
<feature type="transmembrane region" description="Helical" evidence="4">
    <location>
        <begin position="71"/>
        <end position="87"/>
    </location>
</feature>
<keyword evidence="4" id="KW-0812">Transmembrane</keyword>
<proteinExistence type="predicted"/>
<dbReference type="EMBL" id="CAXJIO010000011">
    <property type="protein sequence ID" value="CAL2102349.1"/>
    <property type="molecule type" value="Genomic_DNA"/>
</dbReference>
<sequence>MDSITLDFSMLSIIDVLSIATSLMLGFLFISLKSRNQKANIFLGLFLWSLAIEVLDAFLESVQFKEVEVHVLQTSLATISLLFLYVRLTFNLSIELKSVLLFLPFIIVNFFDFPEELIKWFEYCFNGVLLLLLLKEVRNHQKNIKDYYSDIENKSLNWIKTIVFIYLFFYVFWILEEIVGVANEDVMHYFAAISTILTFFMIYWIAYNGFSQIEIFKSKLFLEEEVQEVKEYKEKDAKDLFDKIINQIEEEKIYTNKNLNLRLLSEKVGIREKELSRLINHHTQNNFYYFINKFRVKAFKELLSSKKAKQLSLLGLANEAGFSSKSTFYAVFKNIEGITPKQYQNQLKKSE</sequence>
<evidence type="ECO:0000313" key="7">
    <source>
        <dbReference type="Proteomes" id="UP001497527"/>
    </source>
</evidence>
<dbReference type="Proteomes" id="UP001497527">
    <property type="component" value="Unassembled WGS sequence"/>
</dbReference>
<dbReference type="Gene3D" id="1.10.10.60">
    <property type="entry name" value="Homeodomain-like"/>
    <property type="match status" value="2"/>
</dbReference>
<feature type="transmembrane region" description="Helical" evidence="4">
    <location>
        <begin position="39"/>
        <end position="59"/>
    </location>
</feature>
<evidence type="ECO:0000256" key="4">
    <source>
        <dbReference type="SAM" id="Phobius"/>
    </source>
</evidence>
<keyword evidence="3" id="KW-0804">Transcription</keyword>
<keyword evidence="7" id="KW-1185">Reference proteome</keyword>
<dbReference type="InterPro" id="IPR018060">
    <property type="entry name" value="HTH_AraC"/>
</dbReference>
<keyword evidence="4" id="KW-0472">Membrane</keyword>
<keyword evidence="1" id="KW-0805">Transcription regulation</keyword>
<comment type="caution">
    <text evidence="6">The sequence shown here is derived from an EMBL/GenBank/DDBJ whole genome shotgun (WGS) entry which is preliminary data.</text>
</comment>
<accession>A0ABP1EYJ9</accession>
<feature type="domain" description="HTH araC/xylS-type" evidence="5">
    <location>
        <begin position="242"/>
        <end position="346"/>
    </location>
</feature>
<evidence type="ECO:0000256" key="3">
    <source>
        <dbReference type="ARBA" id="ARBA00023163"/>
    </source>
</evidence>
<dbReference type="PANTHER" id="PTHR43280:SF29">
    <property type="entry name" value="ARAC-FAMILY TRANSCRIPTIONAL REGULATOR"/>
    <property type="match status" value="1"/>
</dbReference>
<dbReference type="PROSITE" id="PS01124">
    <property type="entry name" value="HTH_ARAC_FAMILY_2"/>
    <property type="match status" value="1"/>
</dbReference>
<organism evidence="6 7">
    <name type="scientific">Tenacibaculum polynesiense</name>
    <dbReference type="NCBI Taxonomy" id="3137857"/>
    <lineage>
        <taxon>Bacteria</taxon>
        <taxon>Pseudomonadati</taxon>
        <taxon>Bacteroidota</taxon>
        <taxon>Flavobacteriia</taxon>
        <taxon>Flavobacteriales</taxon>
        <taxon>Flavobacteriaceae</taxon>
        <taxon>Tenacibaculum</taxon>
    </lineage>
</organism>
<dbReference type="PANTHER" id="PTHR43280">
    <property type="entry name" value="ARAC-FAMILY TRANSCRIPTIONAL REGULATOR"/>
    <property type="match status" value="1"/>
</dbReference>
<reference evidence="6 7" key="1">
    <citation type="submission" date="2024-05" db="EMBL/GenBank/DDBJ databases">
        <authorList>
            <person name="Duchaud E."/>
        </authorList>
    </citation>
    <scope>NUCLEOTIDE SEQUENCE [LARGE SCALE GENOMIC DNA]</scope>
    <source>
        <strain evidence="6">Ena-SAMPLE-TAB-13-05-2024-13:56:06:370-140308</strain>
    </source>
</reference>
<dbReference type="SMART" id="SM00342">
    <property type="entry name" value="HTH_ARAC"/>
    <property type="match status" value="1"/>
</dbReference>
<evidence type="ECO:0000256" key="2">
    <source>
        <dbReference type="ARBA" id="ARBA00023125"/>
    </source>
</evidence>
<gene>
    <name evidence="6" type="ORF">T190423A01A_20100</name>
</gene>
<evidence type="ECO:0000313" key="6">
    <source>
        <dbReference type="EMBL" id="CAL2102349.1"/>
    </source>
</evidence>
<protein>
    <submittedName>
        <fullName evidence="6">AraC family transcriptional regulator</fullName>
    </submittedName>
</protein>
<feature type="transmembrane region" description="Helical" evidence="4">
    <location>
        <begin position="94"/>
        <end position="111"/>
    </location>
</feature>
<dbReference type="SUPFAM" id="SSF46689">
    <property type="entry name" value="Homeodomain-like"/>
    <property type="match status" value="1"/>
</dbReference>
<feature type="transmembrane region" description="Helical" evidence="4">
    <location>
        <begin position="155"/>
        <end position="175"/>
    </location>
</feature>